<dbReference type="EMBL" id="AP022577">
    <property type="protein sequence ID" value="BBX82965.1"/>
    <property type="molecule type" value="Genomic_DNA"/>
</dbReference>
<proteinExistence type="predicted"/>
<dbReference type="RefSeq" id="WP_138228358.1">
    <property type="nucleotide sequence ID" value="NZ_AP022577.1"/>
</dbReference>
<reference evidence="1 2" key="1">
    <citation type="journal article" date="2019" name="Emerg. Microbes Infect.">
        <title>Comprehensive subspecies identification of 175 nontuberculous mycobacteria species based on 7547 genomic profiles.</title>
        <authorList>
            <person name="Matsumoto Y."/>
            <person name="Kinjo T."/>
            <person name="Motooka D."/>
            <person name="Nabeya D."/>
            <person name="Jung N."/>
            <person name="Uechi K."/>
            <person name="Horii T."/>
            <person name="Iida T."/>
            <person name="Fujita J."/>
            <person name="Nakamura S."/>
        </authorList>
    </citation>
    <scope>NUCLEOTIDE SEQUENCE [LARGE SCALE GENOMIC DNA]</scope>
    <source>
        <strain evidence="1 2">JCM 15296</strain>
    </source>
</reference>
<keyword evidence="2" id="KW-1185">Reference proteome</keyword>
<organism evidence="1 2">
    <name type="scientific">Mycolicibacterium aubagnense</name>
    <dbReference type="NCBI Taxonomy" id="319707"/>
    <lineage>
        <taxon>Bacteria</taxon>
        <taxon>Bacillati</taxon>
        <taxon>Actinomycetota</taxon>
        <taxon>Actinomycetes</taxon>
        <taxon>Mycobacteriales</taxon>
        <taxon>Mycobacteriaceae</taxon>
        <taxon>Mycolicibacterium</taxon>
    </lineage>
</organism>
<sequence length="84" mass="9361">MSRTDEFELTSDLLDAIAWKFLGSEFTGRRYVGWPIEQRLDRYLIHQGLPDLVDDGSAFNALLDRVMTNIGPAFRSGVLAVSAG</sequence>
<protein>
    <submittedName>
        <fullName evidence="1">Uncharacterized protein</fullName>
    </submittedName>
</protein>
<dbReference type="Proteomes" id="UP000465609">
    <property type="component" value="Chromosome"/>
</dbReference>
<evidence type="ECO:0000313" key="2">
    <source>
        <dbReference type="Proteomes" id="UP000465609"/>
    </source>
</evidence>
<evidence type="ECO:0000313" key="1">
    <source>
        <dbReference type="EMBL" id="BBX82965.1"/>
    </source>
</evidence>
<name>A0ABN5YPS5_9MYCO</name>
<accession>A0ABN5YPS5</accession>
<gene>
    <name evidence="1" type="ORF">MAUB_08380</name>
</gene>